<dbReference type="InterPro" id="IPR050541">
    <property type="entry name" value="LRR_TM_domain-containing"/>
</dbReference>
<keyword evidence="4" id="KW-1185">Reference proteome</keyword>
<dbReference type="GO" id="GO:0005886">
    <property type="term" value="C:plasma membrane"/>
    <property type="evidence" value="ECO:0007669"/>
    <property type="project" value="TreeGrafter"/>
</dbReference>
<dbReference type="KEGG" id="alim:106535406"/>
<feature type="non-terminal residue" evidence="5">
    <location>
        <position position="326"/>
    </location>
</feature>
<evidence type="ECO:0000313" key="5">
    <source>
        <dbReference type="RefSeq" id="XP_013887860.1"/>
    </source>
</evidence>
<dbReference type="InterPro" id="IPR032675">
    <property type="entry name" value="LRR_dom_sf"/>
</dbReference>
<dbReference type="Proteomes" id="UP000192220">
    <property type="component" value="Unplaced"/>
</dbReference>
<feature type="region of interest" description="Disordered" evidence="3">
    <location>
        <begin position="298"/>
        <end position="326"/>
    </location>
</feature>
<dbReference type="InterPro" id="IPR003591">
    <property type="entry name" value="Leu-rich_rpt_typical-subtyp"/>
</dbReference>
<evidence type="ECO:0000256" key="3">
    <source>
        <dbReference type="SAM" id="MobiDB-lite"/>
    </source>
</evidence>
<keyword evidence="2" id="KW-0677">Repeat</keyword>
<evidence type="ECO:0000256" key="2">
    <source>
        <dbReference type="ARBA" id="ARBA00022737"/>
    </source>
</evidence>
<dbReference type="Gene3D" id="3.80.10.10">
    <property type="entry name" value="Ribonuclease Inhibitor"/>
    <property type="match status" value="1"/>
</dbReference>
<dbReference type="RefSeq" id="XP_013887860.1">
    <property type="nucleotide sequence ID" value="XM_014032406.1"/>
</dbReference>
<organism evidence="4 5">
    <name type="scientific">Austrofundulus limnaeus</name>
    <name type="common">Annual killifish</name>
    <dbReference type="NCBI Taxonomy" id="52670"/>
    <lineage>
        <taxon>Eukaryota</taxon>
        <taxon>Metazoa</taxon>
        <taxon>Chordata</taxon>
        <taxon>Craniata</taxon>
        <taxon>Vertebrata</taxon>
        <taxon>Euteleostomi</taxon>
        <taxon>Actinopterygii</taxon>
        <taxon>Neopterygii</taxon>
        <taxon>Teleostei</taxon>
        <taxon>Neoteleostei</taxon>
        <taxon>Acanthomorphata</taxon>
        <taxon>Ovalentaria</taxon>
        <taxon>Atherinomorphae</taxon>
        <taxon>Cyprinodontiformes</taxon>
        <taxon>Rivulidae</taxon>
        <taxon>Austrofundulus</taxon>
    </lineage>
</organism>
<gene>
    <name evidence="5" type="primary">LOC106535406</name>
</gene>
<feature type="compositionally biased region" description="Basic and acidic residues" evidence="3">
    <location>
        <begin position="298"/>
        <end position="313"/>
    </location>
</feature>
<feature type="compositionally biased region" description="Basic residues" evidence="3">
    <location>
        <begin position="316"/>
        <end position="326"/>
    </location>
</feature>
<dbReference type="OrthoDB" id="1883493at2759"/>
<dbReference type="STRING" id="52670.A0A2I4D6J2"/>
<evidence type="ECO:0000313" key="4">
    <source>
        <dbReference type="Proteomes" id="UP000192220"/>
    </source>
</evidence>
<keyword evidence="1" id="KW-0433">Leucine-rich repeat</keyword>
<evidence type="ECO:0000256" key="1">
    <source>
        <dbReference type="ARBA" id="ARBA00022614"/>
    </source>
</evidence>
<keyword evidence="5" id="KW-0675">Receptor</keyword>
<reference evidence="5" key="1">
    <citation type="submission" date="2025-08" db="UniProtKB">
        <authorList>
            <consortium name="RefSeq"/>
        </authorList>
    </citation>
    <scope>IDENTIFICATION</scope>
</reference>
<dbReference type="SMART" id="SM00364">
    <property type="entry name" value="LRR_BAC"/>
    <property type="match status" value="4"/>
</dbReference>
<dbReference type="PANTHER" id="PTHR24369:SF211">
    <property type="entry name" value="LEUCINE-RICH REPEAT-CONTAINING PROTEIN 15-LIKE"/>
    <property type="match status" value="1"/>
</dbReference>
<dbReference type="SMART" id="SM00369">
    <property type="entry name" value="LRR_TYP"/>
    <property type="match status" value="9"/>
</dbReference>
<sequence length="326" mass="36396">MTLALNHISHVPDHAFSKLGRLVVLHLNNNRIISMGTSCFYGLRSLETLDLNYNSLVEFPSAVRSLSHLKELGFHSNNIQSIPEHAFTGNPSLISIFFYNNPIQSVGRSAFQNLPELRTLSLNGAANLTDFPDLTGTKSLESLTITEARITYLPASMCDQLPNLQLLDLSFNRIQIVPSFSGCENIQKIDLHHNEIEELKENTFTGLMSLRSLDLSFNQLISVKPNSFSLLPALYKLDLSSNQLSSLPLTGLQSLTHIRLAGNDQLMDLIRRDDLPRVRVMELPYAFQCCAFISCERRGGGGGGTEERRREGRGGGGKKRRRRNRG</sequence>
<dbReference type="InParanoid" id="A0A2I4D6J2"/>
<dbReference type="PANTHER" id="PTHR24369">
    <property type="entry name" value="ANTIGEN BSP, PUTATIVE-RELATED"/>
    <property type="match status" value="1"/>
</dbReference>
<accession>A0A2I4D6J2</accession>
<dbReference type="GeneID" id="106535406"/>
<dbReference type="PRINTS" id="PR00019">
    <property type="entry name" value="LEURICHRPT"/>
</dbReference>
<dbReference type="SUPFAM" id="SSF52058">
    <property type="entry name" value="L domain-like"/>
    <property type="match status" value="1"/>
</dbReference>
<name>A0A2I4D6J2_AUSLI</name>
<proteinExistence type="predicted"/>
<dbReference type="InterPro" id="IPR001611">
    <property type="entry name" value="Leu-rich_rpt"/>
</dbReference>
<protein>
    <submittedName>
        <fullName evidence="5">Leucine-rich repeat-containing G-protein coupled receptor 5</fullName>
    </submittedName>
</protein>
<dbReference type="PROSITE" id="PS51450">
    <property type="entry name" value="LRR"/>
    <property type="match status" value="4"/>
</dbReference>
<dbReference type="Pfam" id="PF13855">
    <property type="entry name" value="LRR_8"/>
    <property type="match status" value="4"/>
</dbReference>
<dbReference type="AlphaFoldDB" id="A0A2I4D6J2"/>